<dbReference type="EC" id="3.4.19.12" evidence="8"/>
<gene>
    <name evidence="10" type="ORF">TBRA_LOCUS13291</name>
</gene>
<evidence type="ECO:0000256" key="5">
    <source>
        <dbReference type="ARBA" id="ARBA00022786"/>
    </source>
</evidence>
<dbReference type="Gene3D" id="1.10.238.10">
    <property type="entry name" value="EF-hand"/>
    <property type="match status" value="1"/>
</dbReference>
<evidence type="ECO:0000256" key="6">
    <source>
        <dbReference type="ARBA" id="ARBA00022801"/>
    </source>
</evidence>
<evidence type="ECO:0000313" key="10">
    <source>
        <dbReference type="EMBL" id="CAB0041625.1"/>
    </source>
</evidence>
<dbReference type="PANTHER" id="PTHR12473:SF17">
    <property type="entry name" value="UBIQUITIN CARBOXYL-TERMINAL HYDROLASE MINDY-3"/>
    <property type="match status" value="1"/>
</dbReference>
<evidence type="ECO:0000256" key="1">
    <source>
        <dbReference type="ARBA" id="ARBA00000707"/>
    </source>
</evidence>
<feature type="domain" description="Ig-like" evidence="9">
    <location>
        <begin position="391"/>
        <end position="456"/>
    </location>
</feature>
<keyword evidence="4 8" id="KW-0645">Protease</keyword>
<dbReference type="PROSITE" id="PS50835">
    <property type="entry name" value="IG_LIKE"/>
    <property type="match status" value="1"/>
</dbReference>
<evidence type="ECO:0000313" key="11">
    <source>
        <dbReference type="Proteomes" id="UP000479190"/>
    </source>
</evidence>
<dbReference type="GO" id="GO:0004843">
    <property type="term" value="F:cysteine-type deubiquitinase activity"/>
    <property type="evidence" value="ECO:0007669"/>
    <property type="project" value="UniProtKB-UniRule"/>
</dbReference>
<dbReference type="InterPro" id="IPR039785">
    <property type="entry name" value="MINY3/4"/>
</dbReference>
<dbReference type="InterPro" id="IPR011992">
    <property type="entry name" value="EF-hand-dom_pair"/>
</dbReference>
<evidence type="ECO:0000256" key="7">
    <source>
        <dbReference type="ARBA" id="ARBA00022807"/>
    </source>
</evidence>
<dbReference type="InterPro" id="IPR007110">
    <property type="entry name" value="Ig-like_dom"/>
</dbReference>
<comment type="similarity">
    <text evidence="3 8">Belongs to the MINDY deubiquitinase family. FAM188 subfamily.</text>
</comment>
<dbReference type="InterPro" id="IPR025257">
    <property type="entry name" value="MINDY-3/4_CD"/>
</dbReference>
<organism evidence="10 11">
    <name type="scientific">Trichogramma brassicae</name>
    <dbReference type="NCBI Taxonomy" id="86971"/>
    <lineage>
        <taxon>Eukaryota</taxon>
        <taxon>Metazoa</taxon>
        <taxon>Ecdysozoa</taxon>
        <taxon>Arthropoda</taxon>
        <taxon>Hexapoda</taxon>
        <taxon>Insecta</taxon>
        <taxon>Pterygota</taxon>
        <taxon>Neoptera</taxon>
        <taxon>Endopterygota</taxon>
        <taxon>Hymenoptera</taxon>
        <taxon>Apocrita</taxon>
        <taxon>Proctotrupomorpha</taxon>
        <taxon>Chalcidoidea</taxon>
        <taxon>Trichogrammatidae</taxon>
        <taxon>Trichogramma</taxon>
    </lineage>
</organism>
<dbReference type="SUPFAM" id="SSF47473">
    <property type="entry name" value="EF-hand"/>
    <property type="match status" value="1"/>
</dbReference>
<dbReference type="GO" id="GO:0006508">
    <property type="term" value="P:proteolysis"/>
    <property type="evidence" value="ECO:0007669"/>
    <property type="project" value="UniProtKB-KW"/>
</dbReference>
<dbReference type="GO" id="GO:1990380">
    <property type="term" value="F:K48-linked deubiquitinase activity"/>
    <property type="evidence" value="ECO:0007669"/>
    <property type="project" value="UniProtKB-UniRule"/>
</dbReference>
<dbReference type="SMART" id="SM01174">
    <property type="entry name" value="DUF4205"/>
    <property type="match status" value="1"/>
</dbReference>
<evidence type="ECO:0000256" key="3">
    <source>
        <dbReference type="ARBA" id="ARBA00011074"/>
    </source>
</evidence>
<comment type="function">
    <text evidence="2 8">Hydrolase that can remove 'Lys-48'-linked conjugated ubiquitin from proteins.</text>
</comment>
<dbReference type="EMBL" id="CADCXV010001127">
    <property type="protein sequence ID" value="CAB0041625.1"/>
    <property type="molecule type" value="Genomic_DNA"/>
</dbReference>
<proteinExistence type="inferred from homology"/>
<dbReference type="OrthoDB" id="9981542at2759"/>
<evidence type="ECO:0000256" key="4">
    <source>
        <dbReference type="ARBA" id="ARBA00022670"/>
    </source>
</evidence>
<evidence type="ECO:0000256" key="2">
    <source>
        <dbReference type="ARBA" id="ARBA00002107"/>
    </source>
</evidence>
<dbReference type="Pfam" id="PF13898">
    <property type="entry name" value="MINDY-3_4_CD"/>
    <property type="match status" value="1"/>
</dbReference>
<keyword evidence="7 8" id="KW-0788">Thiol protease</keyword>
<dbReference type="GO" id="GO:0071108">
    <property type="term" value="P:protein K48-linked deubiquitination"/>
    <property type="evidence" value="ECO:0007669"/>
    <property type="project" value="InterPro"/>
</dbReference>
<dbReference type="Proteomes" id="UP000479190">
    <property type="component" value="Unassembled WGS sequence"/>
</dbReference>
<comment type="catalytic activity">
    <reaction evidence="1 8">
        <text>Thiol-dependent hydrolysis of ester, thioester, amide, peptide and isopeptide bonds formed by the C-terminal Gly of ubiquitin (a 76-residue protein attached to proteins as an intracellular targeting signal).</text>
        <dbReference type="EC" id="3.4.19.12"/>
    </reaction>
</comment>
<protein>
    <recommendedName>
        <fullName evidence="8">Ubiquitin carboxyl-terminal hydrolase MINDY</fullName>
        <ecNumber evidence="8">3.4.19.12</ecNumber>
    </recommendedName>
</protein>
<sequence length="456" mass="51707">MSQQAATETEEASTSREDLINDVKKLLWGSNTKEDVFRQWAQGFYFSPDEKSALVQDEGGPCAVIAPLQAFILKQLLSETDITSWAGIKPEKCNELLVKAMTEIIAQAADPVDAKYSIVLVDKSMSTSNGEVPDSQNQMSSDEQVQENVSQSGTTLTIESNNFHSRLRIHTLENIEQVEQFFTVHINTFKEQFGVLLLLYSVICTKGISQIKLEISDLTDPLIHSTFGYGCQSLINLMLSGRAVSNVWDHDQDVGGLKLKGIDKQNTVGFLTLLEKLRFIEVGSFLKSPSHPVWVLGSETHLTVLFSTEKKLVSPETPAEKAKRVFKKYEFDENNFIYTDSLQDVLAELDLFCYSEYVEIMKKKLDKDNDGIILLNSFMYEFFPEEDRTYPDTFTLYHYNGLPRSNPENKVKYRKGEAILLECTTSSFSDRNPMLTVLQTKWPTIDVQWDMNPSIN</sequence>
<keyword evidence="5 8" id="KW-0833">Ubl conjugation pathway</keyword>
<evidence type="ECO:0000259" key="9">
    <source>
        <dbReference type="PROSITE" id="PS50835"/>
    </source>
</evidence>
<dbReference type="AlphaFoldDB" id="A0A6H5ITD8"/>
<dbReference type="PANTHER" id="PTHR12473">
    <property type="entry name" value="UBIQUITIN CARBOXYL-TERMINAL HYDROLASE MINDY-4-RELATED"/>
    <property type="match status" value="1"/>
</dbReference>
<keyword evidence="6 8" id="KW-0378">Hydrolase</keyword>
<accession>A0A6H5ITD8</accession>
<keyword evidence="11" id="KW-1185">Reference proteome</keyword>
<reference evidence="10 11" key="1">
    <citation type="submission" date="2020-02" db="EMBL/GenBank/DDBJ databases">
        <authorList>
            <person name="Ferguson B K."/>
        </authorList>
    </citation>
    <scope>NUCLEOTIDE SEQUENCE [LARGE SCALE GENOMIC DNA]</scope>
</reference>
<evidence type="ECO:0000256" key="8">
    <source>
        <dbReference type="RuleBase" id="RU367088"/>
    </source>
</evidence>
<name>A0A6H5ITD8_9HYME</name>